<gene>
    <name evidence="1" type="ORF">UFOPK2624_02102</name>
</gene>
<accession>A0A6J6RXK8</accession>
<evidence type="ECO:0000313" key="1">
    <source>
        <dbReference type="EMBL" id="CAB4727294.1"/>
    </source>
</evidence>
<dbReference type="EMBL" id="CAEZXY010000178">
    <property type="protein sequence ID" value="CAB4727294.1"/>
    <property type="molecule type" value="Genomic_DNA"/>
</dbReference>
<sequence>MKSFDHFWIFNKFNTHDLGDHIASDVILRWAEPTADDHSIAAIECYLQSIANAIPVIAHLHLQEAINACERELFTDPRRIRVDDLTE</sequence>
<dbReference type="AlphaFoldDB" id="A0A6J6RXK8"/>
<name>A0A6J6RXK8_9ZZZZ</name>
<organism evidence="1">
    <name type="scientific">freshwater metagenome</name>
    <dbReference type="NCBI Taxonomy" id="449393"/>
    <lineage>
        <taxon>unclassified sequences</taxon>
        <taxon>metagenomes</taxon>
        <taxon>ecological metagenomes</taxon>
    </lineage>
</organism>
<proteinExistence type="predicted"/>
<reference evidence="1" key="1">
    <citation type="submission" date="2020-05" db="EMBL/GenBank/DDBJ databases">
        <authorList>
            <person name="Chiriac C."/>
            <person name="Salcher M."/>
            <person name="Ghai R."/>
            <person name="Kavagutti S V."/>
        </authorList>
    </citation>
    <scope>NUCLEOTIDE SEQUENCE</scope>
</reference>
<protein>
    <submittedName>
        <fullName evidence="1">Unannotated protein</fullName>
    </submittedName>
</protein>